<keyword evidence="2" id="KW-1185">Reference proteome</keyword>
<dbReference type="EMBL" id="JABAIA010000003">
    <property type="protein sequence ID" value="NLR67379.1"/>
    <property type="molecule type" value="Genomic_DNA"/>
</dbReference>
<sequence length="466" mass="53278">MTQSNLETLYESLRLRKRPEDIAVLIKEVLQGDLSAKEMQLLNKAASGALRNQVWQYTSMLEAFADVSGAQVQVSRAMQLFKTDGANDMSAYDDPLVVEAFLAKVSAVIHKNPGYSDYKTDRLNREERMAAGLDISRRRYNKLFRCLRHLDKKLHTMLRGHRKSLFQRIGKHGFAEDITREDFMKDVNSACFIAYYTARCNLRSEFTVSGQQRAFDEIADMLLQRCLYEPVDASWWDIMPAKRQPRQQDTANWPAIAMVYPDQQVLRKLSPEQQGFLLGKWTTLLQQVATFLEELWQTNVFDRQSMVVRSGNDSTTWNNTANAWNKARDGWMSLIYALGMEFILEEMCFGKVMRLIAGDVAEWHHMEGHKGDPNLSVWNQLPLPWEVFSGKTTCNRERVAAACKAAGLDPERSGWIAPRVHHPVPFLPTPELVHGVTVSNPYLATILKQHKYFSGKDASPLSPEKN</sequence>
<protein>
    <submittedName>
        <fullName evidence="1">Uncharacterized protein</fullName>
    </submittedName>
</protein>
<evidence type="ECO:0000313" key="1">
    <source>
        <dbReference type="EMBL" id="NLR67379.1"/>
    </source>
</evidence>
<gene>
    <name evidence="1" type="ORF">HGH92_23950</name>
</gene>
<name>A0A847RK34_9BACT</name>
<accession>A0A847RK34</accession>
<dbReference type="AlphaFoldDB" id="A0A847RK34"/>
<organism evidence="1 2">
    <name type="scientific">Chitinophaga varians</name>
    <dbReference type="NCBI Taxonomy" id="2202339"/>
    <lineage>
        <taxon>Bacteria</taxon>
        <taxon>Pseudomonadati</taxon>
        <taxon>Bacteroidota</taxon>
        <taxon>Chitinophagia</taxon>
        <taxon>Chitinophagales</taxon>
        <taxon>Chitinophagaceae</taxon>
        <taxon>Chitinophaga</taxon>
    </lineage>
</organism>
<reference evidence="1 2" key="1">
    <citation type="submission" date="2020-04" db="EMBL/GenBank/DDBJ databases">
        <authorList>
            <person name="Yin C."/>
        </authorList>
    </citation>
    <scope>NUCLEOTIDE SEQUENCE [LARGE SCALE GENOMIC DNA]</scope>
    <source>
        <strain evidence="1 2">Ae27</strain>
    </source>
</reference>
<dbReference type="RefSeq" id="WP_168873344.1">
    <property type="nucleotide sequence ID" value="NZ_JABAIA010000003.1"/>
</dbReference>
<dbReference type="Proteomes" id="UP000570474">
    <property type="component" value="Unassembled WGS sequence"/>
</dbReference>
<proteinExistence type="predicted"/>
<comment type="caution">
    <text evidence="1">The sequence shown here is derived from an EMBL/GenBank/DDBJ whole genome shotgun (WGS) entry which is preliminary data.</text>
</comment>
<evidence type="ECO:0000313" key="2">
    <source>
        <dbReference type="Proteomes" id="UP000570474"/>
    </source>
</evidence>